<evidence type="ECO:0000313" key="4">
    <source>
        <dbReference type="EMBL" id="KAL3765237.1"/>
    </source>
</evidence>
<keyword evidence="1" id="KW-0378">Hydrolase</keyword>
<evidence type="ECO:0000313" key="5">
    <source>
        <dbReference type="Proteomes" id="UP001530315"/>
    </source>
</evidence>
<feature type="compositionally biased region" description="Basic and acidic residues" evidence="3">
    <location>
        <begin position="630"/>
        <end position="642"/>
    </location>
</feature>
<name>A0ABD3MNK4_9STRA</name>
<feature type="region of interest" description="Disordered" evidence="3">
    <location>
        <begin position="614"/>
        <end position="643"/>
    </location>
</feature>
<dbReference type="InterPro" id="IPR039034">
    <property type="entry name" value="INPP4"/>
</dbReference>
<gene>
    <name evidence="4" type="ORF">ACHAW5_010856</name>
</gene>
<dbReference type="PANTHER" id="PTHR12187">
    <property type="entry name" value="AGAP000124-PA"/>
    <property type="match status" value="1"/>
</dbReference>
<dbReference type="GO" id="GO:0006629">
    <property type="term" value="P:lipid metabolic process"/>
    <property type="evidence" value="ECO:0007669"/>
    <property type="project" value="UniProtKB-KW"/>
</dbReference>
<protein>
    <submittedName>
        <fullName evidence="4">Uncharacterized protein</fullName>
    </submittedName>
</protein>
<dbReference type="EMBL" id="JALLAZ020001756">
    <property type="protein sequence ID" value="KAL3765237.1"/>
    <property type="molecule type" value="Genomic_DNA"/>
</dbReference>
<sequence length="1132" mass="120721">MAEAIGCATTTTAAGEVADVCLSRTEWAEIPSSSSSSDGVGEGVGAGILFSMPLCLPDLGFLESDGGVRLTLRLYLRSGATLLKAVANREYCVGESTLSYDSIVATRSTTTLVVPFVRGMLAEIASSSPSREGAASLLVTTTPRVKFAPPCTYGWTLADPIATTAATRTMFQLPLDRGYAFGDRRRRGRPPLLANERSVESTLVLPLATACSRLFALAASRSRDRAADALSRIRGREAVLLVDDHGDVPPHDGTVLVEVGLVALVLSGSPLSRGDQWTLALATCGGVEVPSVRAGISFQPPHSVFEETLGDGPCPLLDGATGAGYVDGSCVAGARGAIVARFRPRVLAAADDLLPGVAGTRADGRYVGSIRLEAAVATANVDTIATTVGANSCVEGSVDLEEYLDRVRAHDVPVLVPAMDENTGRRIGTFVLLLRVTSSPDRAPPPPTVSGVSASSGLVSVVGLDALVEESGLAPYIDCDPPAPNALLVAGPPNAGAMRRKQLATMGCFITPRFLAHQSNVVRDHDAKVFGERYEKYTQSVLSGISAQIIAEDEAGVPLFKRHAPRPFRPSHSRGDALLAGIGFNVHVQSLSLDIVQDGQNPLQVGVTQSVTHGAPADHAKGFGGHSSGKNKDGKKASEDLAPRGGLMKLESKRLEFAKELDDTVTSLISAVGDHFRRRSQATTARQQSGIRPSRHVPPNLPAITHYRAKAVECAQRLHSLTWDVAVRRANCFSQALGIAVTSYMASLSDGGPAMSNGGVWARHGYLITFEGLLSAVGKELGMIEDASVAISMLRMVSVVLVSDDANSIPPPDQHRIPVPHSPYVRWVCLNYQTSWGSHSKTQYHLQIGLDPTYYQSRVPDPLKNGQTVRFFPVLFQMGVDIRQWGVNAGRSVTSQIKEKQKQSGGADVSDLDNAIDAGETERGGSILDDGDEDAEGDEDVADDEILYVLNVEGYRKLNAYAHSVNPTAPGVTATSAPAPVFDSLEQPQQLQLLPVHPSLVLLSEAIKASAGKMEHSVLDRSATACQRFSGGSTVFCKSGKDRTAMQVTFKQAQYVQRFIDRKDGSLLEDTPISYDEVVAKSALMRKHGTRIPICEKNAGEPKFAFNPLQRKFMPEMLRPDASLCTWSKPET</sequence>
<accession>A0ABD3MNK4</accession>
<keyword evidence="5" id="KW-1185">Reference proteome</keyword>
<dbReference type="GO" id="GO:0016788">
    <property type="term" value="F:hydrolase activity, acting on ester bonds"/>
    <property type="evidence" value="ECO:0007669"/>
    <property type="project" value="UniProtKB-ARBA"/>
</dbReference>
<reference evidence="4 5" key="1">
    <citation type="submission" date="2024-10" db="EMBL/GenBank/DDBJ databases">
        <title>Updated reference genomes for cyclostephanoid diatoms.</title>
        <authorList>
            <person name="Roberts W.R."/>
            <person name="Alverson A.J."/>
        </authorList>
    </citation>
    <scope>NUCLEOTIDE SEQUENCE [LARGE SCALE GENOMIC DNA]</scope>
    <source>
        <strain evidence="4 5">AJA276-08</strain>
    </source>
</reference>
<feature type="compositionally biased region" description="Acidic residues" evidence="3">
    <location>
        <begin position="929"/>
        <end position="940"/>
    </location>
</feature>
<evidence type="ECO:0000256" key="2">
    <source>
        <dbReference type="ARBA" id="ARBA00023098"/>
    </source>
</evidence>
<keyword evidence="2" id="KW-0443">Lipid metabolism</keyword>
<evidence type="ECO:0000256" key="3">
    <source>
        <dbReference type="SAM" id="MobiDB-lite"/>
    </source>
</evidence>
<comment type="caution">
    <text evidence="4">The sequence shown here is derived from an EMBL/GenBank/DDBJ whole genome shotgun (WGS) entry which is preliminary data.</text>
</comment>
<proteinExistence type="predicted"/>
<organism evidence="4 5">
    <name type="scientific">Stephanodiscus triporus</name>
    <dbReference type="NCBI Taxonomy" id="2934178"/>
    <lineage>
        <taxon>Eukaryota</taxon>
        <taxon>Sar</taxon>
        <taxon>Stramenopiles</taxon>
        <taxon>Ochrophyta</taxon>
        <taxon>Bacillariophyta</taxon>
        <taxon>Coscinodiscophyceae</taxon>
        <taxon>Thalassiosirophycidae</taxon>
        <taxon>Stephanodiscales</taxon>
        <taxon>Stephanodiscaceae</taxon>
        <taxon>Stephanodiscus</taxon>
    </lineage>
</organism>
<feature type="region of interest" description="Disordered" evidence="3">
    <location>
        <begin position="919"/>
        <end position="940"/>
    </location>
</feature>
<evidence type="ECO:0000256" key="1">
    <source>
        <dbReference type="ARBA" id="ARBA00022801"/>
    </source>
</evidence>
<dbReference type="AlphaFoldDB" id="A0ABD3MNK4"/>
<dbReference type="PANTHER" id="PTHR12187:SF11">
    <property type="entry name" value="PHOSPHATIDYLINOSITOL-3,4-BISPHOSPHATE 4-PHOSPHATASE"/>
    <property type="match status" value="1"/>
</dbReference>
<dbReference type="Proteomes" id="UP001530315">
    <property type="component" value="Unassembled WGS sequence"/>
</dbReference>